<feature type="domain" description="Cytochrome C biogenesis protein transmembrane" evidence="11">
    <location>
        <begin position="24"/>
        <end position="193"/>
    </location>
</feature>
<dbReference type="EMBL" id="MK814609">
    <property type="protein sequence ID" value="QCI04221.1"/>
    <property type="molecule type" value="Genomic_DNA"/>
</dbReference>
<evidence type="ECO:0000256" key="4">
    <source>
        <dbReference type="ARBA" id="ARBA00022528"/>
    </source>
</evidence>
<proteinExistence type="inferred from homology"/>
<keyword evidence="6 10" id="KW-0812">Transmembrane</keyword>
<evidence type="ECO:0000256" key="10">
    <source>
        <dbReference type="SAM" id="Phobius"/>
    </source>
</evidence>
<geneLocation type="plastid" evidence="12"/>
<organism evidence="12">
    <name type="scientific">Anotrichium furcellatum</name>
    <dbReference type="NCBI Taxonomy" id="41999"/>
    <lineage>
        <taxon>Eukaryota</taxon>
        <taxon>Rhodophyta</taxon>
        <taxon>Florideophyceae</taxon>
        <taxon>Rhodymeniophycidae</taxon>
        <taxon>Ceramiales</taxon>
        <taxon>Ceramiaceae</taxon>
        <taxon>Anotrichium</taxon>
    </lineage>
</organism>
<comment type="similarity">
    <text evidence="3">Belongs to the DsbD family.</text>
</comment>
<dbReference type="InterPro" id="IPR003834">
    <property type="entry name" value="Cyt_c_assmbl_TM_dom"/>
</dbReference>
<feature type="transmembrane region" description="Helical" evidence="10">
    <location>
        <begin position="172"/>
        <end position="196"/>
    </location>
</feature>
<dbReference type="Pfam" id="PF02683">
    <property type="entry name" value="DsbD_TM"/>
    <property type="match status" value="1"/>
</dbReference>
<name>A0A4D6WN76_9FLOR</name>
<accession>A0A4D6WN76</accession>
<dbReference type="GO" id="GO:0017004">
    <property type="term" value="P:cytochrome complex assembly"/>
    <property type="evidence" value="ECO:0007669"/>
    <property type="project" value="UniProtKB-KW"/>
</dbReference>
<evidence type="ECO:0000256" key="8">
    <source>
        <dbReference type="ARBA" id="ARBA00022989"/>
    </source>
</evidence>
<feature type="transmembrane region" description="Helical" evidence="10">
    <location>
        <begin position="203"/>
        <end position="227"/>
    </location>
</feature>
<comment type="subcellular location">
    <subcellularLocation>
        <location evidence="1">Membrane</location>
        <topology evidence="1">Multi-pass membrane protein</topology>
    </subcellularLocation>
    <subcellularLocation>
        <location evidence="2">Plastid</location>
        <location evidence="2">Chloroplast</location>
    </subcellularLocation>
</comment>
<evidence type="ECO:0000256" key="3">
    <source>
        <dbReference type="ARBA" id="ARBA00006143"/>
    </source>
</evidence>
<evidence type="ECO:0000259" key="11">
    <source>
        <dbReference type="Pfam" id="PF02683"/>
    </source>
</evidence>
<keyword evidence="9 10" id="KW-0472">Membrane</keyword>
<keyword evidence="7" id="KW-0201">Cytochrome c-type biogenesis</keyword>
<evidence type="ECO:0000256" key="1">
    <source>
        <dbReference type="ARBA" id="ARBA00004141"/>
    </source>
</evidence>
<dbReference type="InterPro" id="IPR051790">
    <property type="entry name" value="Cytochrome_c-biogenesis_DsbD"/>
</dbReference>
<evidence type="ECO:0000256" key="9">
    <source>
        <dbReference type="ARBA" id="ARBA00023136"/>
    </source>
</evidence>
<feature type="transmembrane region" description="Helical" evidence="10">
    <location>
        <begin position="97"/>
        <end position="119"/>
    </location>
</feature>
<keyword evidence="5 12" id="KW-0934">Plastid</keyword>
<evidence type="ECO:0000256" key="5">
    <source>
        <dbReference type="ARBA" id="ARBA00022640"/>
    </source>
</evidence>
<feature type="transmembrane region" description="Helical" evidence="10">
    <location>
        <begin position="140"/>
        <end position="166"/>
    </location>
</feature>
<sequence>MFFYILQQKLYISLISGISEFRLSILILFFAMGIITSLTPCFISVVPISFAFINSDRKNAMHKNNFIIGLCISLFIFLFVVNIFNYKYINYISNVPIISLFFMVFVALSFLQIIDLSIFTNKLSIFLSNIKHPKEDNISTYISGVLVGISTLPCTSPIIYIIAFWISHSISIFFSLTYLITYMLGYIASILLIFNVTFNYSRIYLILSASNFIGPLSGFCILTFSLFKILEKLFY</sequence>
<dbReference type="AlphaFoldDB" id="A0A4D6WN76"/>
<protein>
    <submittedName>
        <fullName evidence="12">Thiol:disulfide interchange protein</fullName>
    </submittedName>
</protein>
<keyword evidence="8 10" id="KW-1133">Transmembrane helix</keyword>
<reference evidence="12" key="1">
    <citation type="journal article" date="2019" name="Mol. Phylogenet. Evol.">
        <title>Morphological evolution and classification of the red algal order Ceramiales inferred using plastid phylogenomics.</title>
        <authorList>
            <person name="Diaz-Tapia P."/>
            <person name="Pasella M.M."/>
            <person name="Verbruggen H."/>
            <person name="Maggs C.A."/>
        </authorList>
    </citation>
    <scope>NUCLEOTIDE SEQUENCE</scope>
    <source>
        <strain evidence="12">PD2933</strain>
    </source>
</reference>
<feature type="transmembrane region" description="Helical" evidence="10">
    <location>
        <begin position="65"/>
        <end position="85"/>
    </location>
</feature>
<reference evidence="12" key="2">
    <citation type="submission" date="2019-04" db="EMBL/GenBank/DDBJ databases">
        <authorList>
            <person name="Pasella M."/>
        </authorList>
    </citation>
    <scope>NUCLEOTIDE SEQUENCE</scope>
    <source>
        <strain evidence="12">PD2933</strain>
    </source>
</reference>
<dbReference type="PANTHER" id="PTHR31272:SF6">
    <property type="entry name" value="CYTOCHROME C-TYPE BIOGENESIS CCDA-LIKE CHLOROPLASTIC PROTEIN"/>
    <property type="match status" value="1"/>
</dbReference>
<feature type="transmembrane region" description="Helical" evidence="10">
    <location>
        <begin position="23"/>
        <end position="53"/>
    </location>
</feature>
<dbReference type="GO" id="GO:0016020">
    <property type="term" value="C:membrane"/>
    <property type="evidence" value="ECO:0007669"/>
    <property type="project" value="UniProtKB-SubCell"/>
</dbReference>
<evidence type="ECO:0000256" key="6">
    <source>
        <dbReference type="ARBA" id="ARBA00022692"/>
    </source>
</evidence>
<dbReference type="GO" id="GO:0009507">
    <property type="term" value="C:chloroplast"/>
    <property type="evidence" value="ECO:0007669"/>
    <property type="project" value="UniProtKB-SubCell"/>
</dbReference>
<dbReference type="PANTHER" id="PTHR31272">
    <property type="entry name" value="CYTOCHROME C-TYPE BIOGENESIS PROTEIN HI_1454-RELATED"/>
    <property type="match status" value="1"/>
</dbReference>
<gene>
    <name evidence="12" type="primary">dsbD</name>
</gene>
<evidence type="ECO:0000256" key="2">
    <source>
        <dbReference type="ARBA" id="ARBA00004229"/>
    </source>
</evidence>
<evidence type="ECO:0000313" key="12">
    <source>
        <dbReference type="EMBL" id="QCI04221.1"/>
    </source>
</evidence>
<evidence type="ECO:0000256" key="7">
    <source>
        <dbReference type="ARBA" id="ARBA00022748"/>
    </source>
</evidence>
<keyword evidence="4" id="KW-0150">Chloroplast</keyword>